<dbReference type="OMA" id="CAMVISE"/>
<dbReference type="Pfam" id="PF12796">
    <property type="entry name" value="Ank_2"/>
    <property type="match status" value="1"/>
</dbReference>
<dbReference type="Pfam" id="PF13637">
    <property type="entry name" value="Ank_4"/>
    <property type="match status" value="1"/>
</dbReference>
<dbReference type="PROSITE" id="PS50297">
    <property type="entry name" value="ANK_REP_REGION"/>
    <property type="match status" value="3"/>
</dbReference>
<keyword evidence="4 5" id="KW-0040">ANK repeat</keyword>
<dbReference type="Gene3D" id="1.25.40.20">
    <property type="entry name" value="Ankyrin repeat-containing domain"/>
    <property type="match status" value="1"/>
</dbReference>
<dbReference type="Proteomes" id="UP000001292">
    <property type="component" value="Unassembled WGS sequence"/>
</dbReference>
<feature type="compositionally biased region" description="Low complexity" evidence="6">
    <location>
        <begin position="197"/>
        <end position="228"/>
    </location>
</feature>
<dbReference type="InterPro" id="IPR036770">
    <property type="entry name" value="Ankyrin_rpt-contain_sf"/>
</dbReference>
<feature type="compositionally biased region" description="Low complexity" evidence="6">
    <location>
        <begin position="389"/>
        <end position="398"/>
    </location>
</feature>
<dbReference type="GO" id="GO:0051015">
    <property type="term" value="F:actin filament binding"/>
    <property type="evidence" value="ECO:0007669"/>
    <property type="project" value="TreeGrafter"/>
</dbReference>
<feature type="compositionally biased region" description="Pro residues" evidence="6">
    <location>
        <begin position="347"/>
        <end position="358"/>
    </location>
</feature>
<proteinExistence type="predicted"/>
<gene>
    <name evidence="7" type="primary">Dsec\GM13502</name>
    <name evidence="7" type="ORF">Dsec_GM13502</name>
</gene>
<dbReference type="EMBL" id="CH480832">
    <property type="protein sequence ID" value="EDW46253.1"/>
    <property type="molecule type" value="Genomic_DNA"/>
</dbReference>
<evidence type="ECO:0000256" key="4">
    <source>
        <dbReference type="ARBA" id="ARBA00023043"/>
    </source>
</evidence>
<name>B4IEZ9_DROSE</name>
<feature type="repeat" description="ANK" evidence="5">
    <location>
        <begin position="77"/>
        <end position="110"/>
    </location>
</feature>
<dbReference type="GO" id="GO:0007605">
    <property type="term" value="P:sensory perception of sound"/>
    <property type="evidence" value="ECO:0007669"/>
    <property type="project" value="UniProtKB-KW"/>
</dbReference>
<dbReference type="GO" id="GO:0032420">
    <property type="term" value="C:stereocilium"/>
    <property type="evidence" value="ECO:0007669"/>
    <property type="project" value="UniProtKB-SubCell"/>
</dbReference>
<keyword evidence="2" id="KW-0677">Repeat</keyword>
<evidence type="ECO:0000256" key="2">
    <source>
        <dbReference type="ARBA" id="ARBA00022737"/>
    </source>
</evidence>
<feature type="compositionally biased region" description="Polar residues" evidence="6">
    <location>
        <begin position="444"/>
        <end position="454"/>
    </location>
</feature>
<dbReference type="GO" id="GO:0051017">
    <property type="term" value="P:actin filament bundle assembly"/>
    <property type="evidence" value="ECO:0007669"/>
    <property type="project" value="TreeGrafter"/>
</dbReference>
<feature type="repeat" description="ANK" evidence="5">
    <location>
        <begin position="145"/>
        <end position="177"/>
    </location>
</feature>
<organism evidence="8">
    <name type="scientific">Drosophila sechellia</name>
    <name type="common">Fruit fly</name>
    <dbReference type="NCBI Taxonomy" id="7238"/>
    <lineage>
        <taxon>Eukaryota</taxon>
        <taxon>Metazoa</taxon>
        <taxon>Ecdysozoa</taxon>
        <taxon>Arthropoda</taxon>
        <taxon>Hexapoda</taxon>
        <taxon>Insecta</taxon>
        <taxon>Pterygota</taxon>
        <taxon>Neoptera</taxon>
        <taxon>Endopterygota</taxon>
        <taxon>Diptera</taxon>
        <taxon>Brachycera</taxon>
        <taxon>Muscomorpha</taxon>
        <taxon>Ephydroidea</taxon>
        <taxon>Drosophilidae</taxon>
        <taxon>Drosophila</taxon>
        <taxon>Sophophora</taxon>
    </lineage>
</organism>
<comment type="subcellular location">
    <subcellularLocation>
        <location evidence="1">Cell projection</location>
        <location evidence="1">Stereocilium</location>
    </subcellularLocation>
</comment>
<dbReference type="PANTHER" id="PTHR24153">
    <property type="entry name" value="ESPIN"/>
    <property type="match status" value="1"/>
</dbReference>
<accession>B4IEZ9</accession>
<dbReference type="PROSITE" id="PS50088">
    <property type="entry name" value="ANK_REPEAT"/>
    <property type="match status" value="4"/>
</dbReference>
<dbReference type="HOGENOM" id="CLU_603087_0_0_1"/>
<dbReference type="SMART" id="SM00248">
    <property type="entry name" value="ANK"/>
    <property type="match status" value="4"/>
</dbReference>
<evidence type="ECO:0000256" key="3">
    <source>
        <dbReference type="ARBA" id="ARBA00022740"/>
    </source>
</evidence>
<feature type="repeat" description="ANK" evidence="5">
    <location>
        <begin position="111"/>
        <end position="144"/>
    </location>
</feature>
<dbReference type="PANTHER" id="PTHR24153:SF8">
    <property type="entry name" value="FORKED, ISOFORM F"/>
    <property type="match status" value="1"/>
</dbReference>
<dbReference type="GO" id="GO:0005737">
    <property type="term" value="C:cytoplasm"/>
    <property type="evidence" value="ECO:0007669"/>
    <property type="project" value="TreeGrafter"/>
</dbReference>
<evidence type="ECO:0000256" key="1">
    <source>
        <dbReference type="ARBA" id="ARBA00004645"/>
    </source>
</evidence>
<reference evidence="7 8" key="1">
    <citation type="journal article" date="2007" name="Nature">
        <title>Evolution of genes and genomes on the Drosophila phylogeny.</title>
        <authorList>
            <consortium name="Drosophila 12 Genomes Consortium"/>
            <person name="Clark A.G."/>
            <person name="Eisen M.B."/>
            <person name="Smith D.R."/>
            <person name="Bergman C.M."/>
            <person name="Oliver B."/>
            <person name="Markow T.A."/>
            <person name="Kaufman T.C."/>
            <person name="Kellis M."/>
            <person name="Gelbart W."/>
            <person name="Iyer V.N."/>
            <person name="Pollard D.A."/>
            <person name="Sackton T.B."/>
            <person name="Larracuente A.M."/>
            <person name="Singh N.D."/>
            <person name="Abad J.P."/>
            <person name="Abt D.N."/>
            <person name="Adryan B."/>
            <person name="Aguade M."/>
            <person name="Akashi H."/>
            <person name="Anderson W.W."/>
            <person name="Aquadro C.F."/>
            <person name="Ardell D.H."/>
            <person name="Arguello R."/>
            <person name="Artieri C.G."/>
            <person name="Barbash D.A."/>
            <person name="Barker D."/>
            <person name="Barsanti P."/>
            <person name="Batterham P."/>
            <person name="Batzoglou S."/>
            <person name="Begun D."/>
            <person name="Bhutkar A."/>
            <person name="Blanco E."/>
            <person name="Bosak S.A."/>
            <person name="Bradley R.K."/>
            <person name="Brand A.D."/>
            <person name="Brent M.R."/>
            <person name="Brooks A.N."/>
            <person name="Brown R.H."/>
            <person name="Butlin R.K."/>
            <person name="Caggese C."/>
            <person name="Calvi B.R."/>
            <person name="Bernardo de Carvalho A."/>
            <person name="Caspi A."/>
            <person name="Castrezana S."/>
            <person name="Celniker S.E."/>
            <person name="Chang J.L."/>
            <person name="Chapple C."/>
            <person name="Chatterji S."/>
            <person name="Chinwalla A."/>
            <person name="Civetta A."/>
            <person name="Clifton S.W."/>
            <person name="Comeron J.M."/>
            <person name="Costello J.C."/>
            <person name="Coyne J.A."/>
            <person name="Daub J."/>
            <person name="David R.G."/>
            <person name="Delcher A.L."/>
            <person name="Delehaunty K."/>
            <person name="Do C.B."/>
            <person name="Ebling H."/>
            <person name="Edwards K."/>
            <person name="Eickbush T."/>
            <person name="Evans J.D."/>
            <person name="Filipski A."/>
            <person name="Findeiss S."/>
            <person name="Freyhult E."/>
            <person name="Fulton L."/>
            <person name="Fulton R."/>
            <person name="Garcia A.C."/>
            <person name="Gardiner A."/>
            <person name="Garfield D.A."/>
            <person name="Garvin B.E."/>
            <person name="Gibson G."/>
            <person name="Gilbert D."/>
            <person name="Gnerre S."/>
            <person name="Godfrey J."/>
            <person name="Good R."/>
            <person name="Gotea V."/>
            <person name="Gravely B."/>
            <person name="Greenberg A.J."/>
            <person name="Griffiths-Jones S."/>
            <person name="Gross S."/>
            <person name="Guigo R."/>
            <person name="Gustafson E.A."/>
            <person name="Haerty W."/>
            <person name="Hahn M.W."/>
            <person name="Halligan D.L."/>
            <person name="Halpern A.L."/>
            <person name="Halter G.M."/>
            <person name="Han M.V."/>
            <person name="Heger A."/>
            <person name="Hillier L."/>
            <person name="Hinrichs A.S."/>
            <person name="Holmes I."/>
            <person name="Hoskins R.A."/>
            <person name="Hubisz M.J."/>
            <person name="Hultmark D."/>
            <person name="Huntley M.A."/>
            <person name="Jaffe D.B."/>
            <person name="Jagadeeshan S."/>
            <person name="Jeck W.R."/>
            <person name="Johnson J."/>
            <person name="Jones C.D."/>
            <person name="Jordan W.C."/>
            <person name="Karpen G.H."/>
            <person name="Kataoka E."/>
            <person name="Keightley P.D."/>
            <person name="Kheradpour P."/>
            <person name="Kirkness E.F."/>
            <person name="Koerich L.B."/>
            <person name="Kristiansen K."/>
            <person name="Kudrna D."/>
            <person name="Kulathinal R.J."/>
            <person name="Kumar S."/>
            <person name="Kwok R."/>
            <person name="Lander E."/>
            <person name="Langley C.H."/>
            <person name="Lapoint R."/>
            <person name="Lazzaro B.P."/>
            <person name="Lee S.J."/>
            <person name="Levesque L."/>
            <person name="Li R."/>
            <person name="Lin C.F."/>
            <person name="Lin M.F."/>
            <person name="Lindblad-Toh K."/>
            <person name="Llopart A."/>
            <person name="Long M."/>
            <person name="Low L."/>
            <person name="Lozovsky E."/>
            <person name="Lu J."/>
            <person name="Luo M."/>
            <person name="Machado C.A."/>
            <person name="Makalowski W."/>
            <person name="Marzo M."/>
            <person name="Matsuda M."/>
            <person name="Matzkin L."/>
            <person name="McAllister B."/>
            <person name="McBride C.S."/>
            <person name="McKernan B."/>
            <person name="McKernan K."/>
            <person name="Mendez-Lago M."/>
            <person name="Minx P."/>
            <person name="Mollenhauer M.U."/>
            <person name="Montooth K."/>
            <person name="Mount S.M."/>
            <person name="Mu X."/>
            <person name="Myers E."/>
            <person name="Negre B."/>
            <person name="Newfeld S."/>
            <person name="Nielsen R."/>
            <person name="Noor M.A."/>
            <person name="O'Grady P."/>
            <person name="Pachter L."/>
            <person name="Papaceit M."/>
            <person name="Parisi M.J."/>
            <person name="Parisi M."/>
            <person name="Parts L."/>
            <person name="Pedersen J.S."/>
            <person name="Pesole G."/>
            <person name="Phillippy A.M."/>
            <person name="Ponting C.P."/>
            <person name="Pop M."/>
            <person name="Porcelli D."/>
            <person name="Powell J.R."/>
            <person name="Prohaska S."/>
            <person name="Pruitt K."/>
            <person name="Puig M."/>
            <person name="Quesneville H."/>
            <person name="Ram K.R."/>
            <person name="Rand D."/>
            <person name="Rasmussen M.D."/>
            <person name="Reed L.K."/>
            <person name="Reenan R."/>
            <person name="Reily A."/>
            <person name="Remington K.A."/>
            <person name="Rieger T.T."/>
            <person name="Ritchie M.G."/>
            <person name="Robin C."/>
            <person name="Rogers Y.H."/>
            <person name="Rohde C."/>
            <person name="Rozas J."/>
            <person name="Rubenfield M.J."/>
            <person name="Ruiz A."/>
            <person name="Russo S."/>
            <person name="Salzberg S.L."/>
            <person name="Sanchez-Gracia A."/>
            <person name="Saranga D.J."/>
            <person name="Sato H."/>
            <person name="Schaeffer S.W."/>
            <person name="Schatz M.C."/>
            <person name="Schlenke T."/>
            <person name="Schwartz R."/>
            <person name="Segarra C."/>
            <person name="Singh R.S."/>
            <person name="Sirot L."/>
            <person name="Sirota M."/>
            <person name="Sisneros N.B."/>
            <person name="Smith C.D."/>
            <person name="Smith T.F."/>
            <person name="Spieth J."/>
            <person name="Stage D.E."/>
            <person name="Stark A."/>
            <person name="Stephan W."/>
            <person name="Strausberg R.L."/>
            <person name="Strempel S."/>
            <person name="Sturgill D."/>
            <person name="Sutton G."/>
            <person name="Sutton G.G."/>
            <person name="Tao W."/>
            <person name="Teichmann S."/>
            <person name="Tobari Y.N."/>
            <person name="Tomimura Y."/>
            <person name="Tsolas J.M."/>
            <person name="Valente V.L."/>
            <person name="Venter E."/>
            <person name="Venter J.C."/>
            <person name="Vicario S."/>
            <person name="Vieira F.G."/>
            <person name="Vilella A.J."/>
            <person name="Villasante A."/>
            <person name="Walenz B."/>
            <person name="Wang J."/>
            <person name="Wasserman M."/>
            <person name="Watts T."/>
            <person name="Wilson D."/>
            <person name="Wilson R.K."/>
            <person name="Wing R.A."/>
            <person name="Wolfner M.F."/>
            <person name="Wong A."/>
            <person name="Wong G.K."/>
            <person name="Wu C.I."/>
            <person name="Wu G."/>
            <person name="Yamamoto D."/>
            <person name="Yang H.P."/>
            <person name="Yang S.P."/>
            <person name="Yorke J.A."/>
            <person name="Yoshida K."/>
            <person name="Zdobnov E."/>
            <person name="Zhang P."/>
            <person name="Zhang Y."/>
            <person name="Zimin A.V."/>
            <person name="Baldwin J."/>
            <person name="Abdouelleil A."/>
            <person name="Abdulkadir J."/>
            <person name="Abebe A."/>
            <person name="Abera B."/>
            <person name="Abreu J."/>
            <person name="Acer S.C."/>
            <person name="Aftuck L."/>
            <person name="Alexander A."/>
            <person name="An P."/>
            <person name="Anderson E."/>
            <person name="Anderson S."/>
            <person name="Arachi H."/>
            <person name="Azer M."/>
            <person name="Bachantsang P."/>
            <person name="Barry A."/>
            <person name="Bayul T."/>
            <person name="Berlin A."/>
            <person name="Bessette D."/>
            <person name="Bloom T."/>
            <person name="Blye J."/>
            <person name="Boguslavskiy L."/>
            <person name="Bonnet C."/>
            <person name="Boukhgalter B."/>
            <person name="Bourzgui I."/>
            <person name="Brown A."/>
            <person name="Cahill P."/>
            <person name="Channer S."/>
            <person name="Cheshatsang Y."/>
            <person name="Chuda L."/>
            <person name="Citroen M."/>
            <person name="Collymore A."/>
            <person name="Cooke P."/>
            <person name="Costello M."/>
            <person name="D'Aco K."/>
            <person name="Daza R."/>
            <person name="De Haan G."/>
            <person name="DeGray S."/>
            <person name="DeMaso C."/>
            <person name="Dhargay N."/>
            <person name="Dooley K."/>
            <person name="Dooley E."/>
            <person name="Doricent M."/>
            <person name="Dorje P."/>
            <person name="Dorjee K."/>
            <person name="Dupes A."/>
            <person name="Elong R."/>
            <person name="Falk J."/>
            <person name="Farina A."/>
            <person name="Faro S."/>
            <person name="Ferguson D."/>
            <person name="Fisher S."/>
            <person name="Foley C.D."/>
            <person name="Franke A."/>
            <person name="Friedrich D."/>
            <person name="Gadbois L."/>
            <person name="Gearin G."/>
            <person name="Gearin C.R."/>
            <person name="Giannoukos G."/>
            <person name="Goode T."/>
            <person name="Graham J."/>
            <person name="Grandbois E."/>
            <person name="Grewal S."/>
            <person name="Gyaltsen K."/>
            <person name="Hafez N."/>
            <person name="Hagos B."/>
            <person name="Hall J."/>
            <person name="Henson C."/>
            <person name="Hollinger A."/>
            <person name="Honan T."/>
            <person name="Huard M.D."/>
            <person name="Hughes L."/>
            <person name="Hurhula B."/>
            <person name="Husby M.E."/>
            <person name="Kamat A."/>
            <person name="Kanga B."/>
            <person name="Kashin S."/>
            <person name="Khazanovich D."/>
            <person name="Kisner P."/>
            <person name="Lance K."/>
            <person name="Lara M."/>
            <person name="Lee W."/>
            <person name="Lennon N."/>
            <person name="Letendre F."/>
            <person name="LeVine R."/>
            <person name="Lipovsky A."/>
            <person name="Liu X."/>
            <person name="Liu J."/>
            <person name="Liu S."/>
            <person name="Lokyitsang T."/>
            <person name="Lokyitsang Y."/>
            <person name="Lubonja R."/>
            <person name="Lui A."/>
            <person name="MacDonald P."/>
            <person name="Magnisalis V."/>
            <person name="Maru K."/>
            <person name="Matthews C."/>
            <person name="McCusker W."/>
            <person name="McDonough S."/>
            <person name="Mehta T."/>
            <person name="Meldrim J."/>
            <person name="Meneus L."/>
            <person name="Mihai O."/>
            <person name="Mihalev A."/>
            <person name="Mihova T."/>
            <person name="Mittelman R."/>
            <person name="Mlenga V."/>
            <person name="Montmayeur A."/>
            <person name="Mulrain L."/>
            <person name="Navidi A."/>
            <person name="Naylor J."/>
            <person name="Negash T."/>
            <person name="Nguyen T."/>
            <person name="Nguyen N."/>
            <person name="Nicol R."/>
            <person name="Norbu C."/>
            <person name="Norbu N."/>
            <person name="Novod N."/>
            <person name="O'Neill B."/>
            <person name="Osman S."/>
            <person name="Markiewicz E."/>
            <person name="Oyono O.L."/>
            <person name="Patti C."/>
            <person name="Phunkhang P."/>
            <person name="Pierre F."/>
            <person name="Priest M."/>
            <person name="Raghuraman S."/>
            <person name="Rege F."/>
            <person name="Reyes R."/>
            <person name="Rise C."/>
            <person name="Rogov P."/>
            <person name="Ross K."/>
            <person name="Ryan E."/>
            <person name="Settipalli S."/>
            <person name="Shea T."/>
            <person name="Sherpa N."/>
            <person name="Shi L."/>
            <person name="Shih D."/>
            <person name="Sparrow T."/>
            <person name="Spaulding J."/>
            <person name="Stalker J."/>
            <person name="Stange-Thomann N."/>
            <person name="Stavropoulos S."/>
            <person name="Stone C."/>
            <person name="Strader C."/>
            <person name="Tesfaye S."/>
            <person name="Thomson T."/>
            <person name="Thoulutsang Y."/>
            <person name="Thoulutsang D."/>
            <person name="Topham K."/>
            <person name="Topping I."/>
            <person name="Tsamla T."/>
            <person name="Vassiliev H."/>
            <person name="Vo A."/>
            <person name="Wangchuk T."/>
            <person name="Wangdi T."/>
            <person name="Weiand M."/>
            <person name="Wilkinson J."/>
            <person name="Wilson A."/>
            <person name="Yadav S."/>
            <person name="Young G."/>
            <person name="Yu Q."/>
            <person name="Zembek L."/>
            <person name="Zhong D."/>
            <person name="Zimmer A."/>
            <person name="Zwirko Z."/>
            <person name="Jaffe D.B."/>
            <person name="Alvarez P."/>
            <person name="Brockman W."/>
            <person name="Butler J."/>
            <person name="Chin C."/>
            <person name="Gnerre S."/>
            <person name="Grabherr M."/>
            <person name="Kleber M."/>
            <person name="Mauceli E."/>
            <person name="MacCallum I."/>
        </authorList>
    </citation>
    <scope>NUCLEOTIDE SEQUENCE [LARGE SCALE GENOMIC DNA]</scope>
    <source>
        <strain evidence="8">Rob3c / Tucson 14021-0248.25</strain>
    </source>
</reference>
<feature type="region of interest" description="Disordered" evidence="6">
    <location>
        <begin position="387"/>
        <end position="454"/>
    </location>
</feature>
<dbReference type="STRING" id="7238.B4IEZ9"/>
<dbReference type="InterPro" id="IPR002110">
    <property type="entry name" value="Ankyrin_rpt"/>
</dbReference>
<evidence type="ECO:0000313" key="7">
    <source>
        <dbReference type="EMBL" id="EDW46253.1"/>
    </source>
</evidence>
<dbReference type="SUPFAM" id="SSF48403">
    <property type="entry name" value="Ankyrin repeat"/>
    <property type="match status" value="1"/>
</dbReference>
<dbReference type="SMR" id="B4IEZ9"/>
<feature type="compositionally biased region" description="Low complexity" evidence="6">
    <location>
        <begin position="302"/>
        <end position="328"/>
    </location>
</feature>
<evidence type="ECO:0000256" key="6">
    <source>
        <dbReference type="SAM" id="MobiDB-lite"/>
    </source>
</evidence>
<dbReference type="InterPro" id="IPR052420">
    <property type="entry name" value="Espin/Espin-like"/>
</dbReference>
<feature type="region of interest" description="Disordered" evidence="6">
    <location>
        <begin position="295"/>
        <end position="362"/>
    </location>
</feature>
<keyword evidence="3" id="KW-1009">Hearing</keyword>
<dbReference type="AlphaFoldDB" id="B4IEZ9"/>
<feature type="repeat" description="ANK" evidence="5">
    <location>
        <begin position="42"/>
        <end position="74"/>
    </location>
</feature>
<evidence type="ECO:0000256" key="5">
    <source>
        <dbReference type="PROSITE-ProRule" id="PRU00023"/>
    </source>
</evidence>
<feature type="region of interest" description="Disordered" evidence="6">
    <location>
        <begin position="196"/>
        <end position="228"/>
    </location>
</feature>
<keyword evidence="8" id="KW-1185">Reference proteome</keyword>
<evidence type="ECO:0000313" key="8">
    <source>
        <dbReference type="Proteomes" id="UP000001292"/>
    </source>
</evidence>
<protein>
    <submittedName>
        <fullName evidence="7">GM13502</fullName>
    </submittedName>
</protein>
<sequence length="454" mass="48329">MHSHQLDSYLGGVGGMMNLGGMGQVGQMHHPGSVSGSERPNGGALALHYAAARGCLDCVQLLVAASVDICANTQMDNDVTPVYLAAQEGHLEVLKFLVLEAGGSLYVRARDGMAPIHAASQMGCLDCLKWMVQDQGVDPNLRDGDGATPLHFAASRGHLSVVRWLLNHGAKLSLDKYGKSPINDAAENQQVEHLNNKRNMNNNSNMNNSSSNIALSSSNNNNNNSLLNRNKSHSIIGLHSSKYDSSLKDNYSAKNVNLKNQLLNGGIKSDTYESVCPPEDVAERTKQTHKNSMIRNNLADVSSNNNTSGSINNISNMSNMNGGNQSSRNLKRVSSAPPMQNLAVVNGPPPPPLPPPLRTPVQQQRNNLSVDQSNSMTGNNGIYKKNVFGPNQGPTNANGTGGAAPPPVPAPNPVATEAVDSDSGLEVVEEPSLRPSELVRGNHNRTMSTISGEF</sequence>